<dbReference type="SUPFAM" id="SSF81336">
    <property type="entry name" value="F1F0 ATP synthase subunit A"/>
    <property type="match status" value="1"/>
</dbReference>
<dbReference type="PRINTS" id="PR00123">
    <property type="entry name" value="ATPASEA"/>
</dbReference>
<dbReference type="InterPro" id="IPR023011">
    <property type="entry name" value="ATP_synth_F0_asu_AS"/>
</dbReference>
<dbReference type="PANTHER" id="PTHR11410:SF0">
    <property type="entry name" value="ATP SYNTHASE SUBUNIT A"/>
    <property type="match status" value="1"/>
</dbReference>
<dbReference type="NCBIfam" id="TIGR01131">
    <property type="entry name" value="ATP_synt_6_or_A"/>
    <property type="match status" value="1"/>
</dbReference>
<keyword evidence="10 11" id="KW-0066">ATP synthesis</keyword>
<feature type="transmembrane region" description="Helical" evidence="11">
    <location>
        <begin position="220"/>
        <end position="239"/>
    </location>
</feature>
<organism evidence="13">
    <name type="scientific">OCS116 cluster bacterium</name>
    <dbReference type="NCBI Taxonomy" id="2030921"/>
    <lineage>
        <taxon>Bacteria</taxon>
        <taxon>Pseudomonadati</taxon>
        <taxon>Pseudomonadota</taxon>
        <taxon>Alphaproteobacteria</taxon>
        <taxon>OCS116 cluster</taxon>
    </lineage>
</organism>
<evidence type="ECO:0000256" key="10">
    <source>
        <dbReference type="ARBA" id="ARBA00023310"/>
    </source>
</evidence>
<dbReference type="InterPro" id="IPR035908">
    <property type="entry name" value="F0_ATP_A_sf"/>
</dbReference>
<evidence type="ECO:0000256" key="12">
    <source>
        <dbReference type="RuleBase" id="RU000483"/>
    </source>
</evidence>
<keyword evidence="8 11" id="KW-0406">Ion transport</keyword>
<feature type="transmembrane region" description="Helical" evidence="11">
    <location>
        <begin position="147"/>
        <end position="170"/>
    </location>
</feature>
<keyword evidence="5 11" id="KW-0812">Transmembrane</keyword>
<comment type="function">
    <text evidence="11 12">Key component of the proton channel; it plays a direct role in the translocation of protons across the membrane.</text>
</comment>
<name>A0A2A4Z8Y6_9PROT</name>
<feature type="transmembrane region" description="Helical" evidence="11">
    <location>
        <begin position="34"/>
        <end position="52"/>
    </location>
</feature>
<dbReference type="GO" id="GO:0005886">
    <property type="term" value="C:plasma membrane"/>
    <property type="evidence" value="ECO:0007669"/>
    <property type="project" value="UniProtKB-SubCell"/>
</dbReference>
<dbReference type="InterPro" id="IPR045083">
    <property type="entry name" value="ATP_synth_F0_asu_bact/mt"/>
</dbReference>
<reference evidence="13" key="2">
    <citation type="journal article" date="2018" name="ISME J.">
        <title>A dynamic microbial community with high functional redundancy inhabits the cold, oxic subseafloor aquifer.</title>
        <authorList>
            <person name="Tully B.J."/>
            <person name="Wheat C.G."/>
            <person name="Glazer B.T."/>
            <person name="Huber J.A."/>
        </authorList>
    </citation>
    <scope>NUCLEOTIDE SEQUENCE</scope>
    <source>
        <strain evidence="13">NORP83</strain>
    </source>
</reference>
<dbReference type="InterPro" id="IPR000568">
    <property type="entry name" value="ATP_synth_F0_asu"/>
</dbReference>
<evidence type="ECO:0000313" key="13">
    <source>
        <dbReference type="EMBL" id="PCJ03483.1"/>
    </source>
</evidence>
<keyword evidence="4 11" id="KW-0138">CF(0)</keyword>
<sequence length="245" mass="27134">MAATEDHGPMHQFEIIRYKDINIGGYDISFTNSSLMMVIAVVAILLFTILSMRGRSIIPGRMQSLAELSYEFIAGMIRENIGTGGLKFFPFVFSLFMFVLFLNLIGLVPYSFTVTSHIAVTFILAMAVFLLVTIYGFMKHGLGFLKLFAPAGLPIYMYPIITPIEIVSYLSRPLSLSVRLFANMLAGHTMLKVFAGFVIALGFFGVVPLVVIVMFTGLELLVAVLQAYVFAILTCIYLNDAVNLH</sequence>
<keyword evidence="9 11" id="KW-0472">Membrane</keyword>
<evidence type="ECO:0000256" key="7">
    <source>
        <dbReference type="ARBA" id="ARBA00022989"/>
    </source>
</evidence>
<comment type="caution">
    <text evidence="13">The sequence shown here is derived from an EMBL/GenBank/DDBJ whole genome shotgun (WGS) entry which is preliminary data.</text>
</comment>
<dbReference type="Gene3D" id="1.20.120.220">
    <property type="entry name" value="ATP synthase, F0 complex, subunit A"/>
    <property type="match status" value="1"/>
</dbReference>
<dbReference type="FunFam" id="1.20.120.220:FF:000003">
    <property type="entry name" value="ATP synthase subunit a"/>
    <property type="match status" value="1"/>
</dbReference>
<dbReference type="GO" id="GO:0045259">
    <property type="term" value="C:proton-transporting ATP synthase complex"/>
    <property type="evidence" value="ECO:0007669"/>
    <property type="project" value="UniProtKB-KW"/>
</dbReference>
<accession>A0A2A4Z8Y6</accession>
<evidence type="ECO:0000256" key="1">
    <source>
        <dbReference type="ARBA" id="ARBA00004141"/>
    </source>
</evidence>
<evidence type="ECO:0000256" key="2">
    <source>
        <dbReference type="ARBA" id="ARBA00006810"/>
    </source>
</evidence>
<dbReference type="CDD" id="cd00310">
    <property type="entry name" value="ATP-synt_Fo_a_6"/>
    <property type="match status" value="1"/>
</dbReference>
<dbReference type="Pfam" id="PF00119">
    <property type="entry name" value="ATP-synt_A"/>
    <property type="match status" value="1"/>
</dbReference>
<dbReference type="PROSITE" id="PS00449">
    <property type="entry name" value="ATPASE_A"/>
    <property type="match status" value="1"/>
</dbReference>
<comment type="similarity">
    <text evidence="2 11 12">Belongs to the ATPase A chain family.</text>
</comment>
<evidence type="ECO:0000256" key="4">
    <source>
        <dbReference type="ARBA" id="ARBA00022547"/>
    </source>
</evidence>
<keyword evidence="6 11" id="KW-0375">Hydrogen ion transport</keyword>
<comment type="subcellular location">
    <subcellularLocation>
        <location evidence="11 12">Cell membrane</location>
        <topology evidence="11 12">Multi-pass membrane protein</topology>
    </subcellularLocation>
    <subcellularLocation>
        <location evidence="1">Membrane</location>
        <topology evidence="1">Multi-pass membrane protein</topology>
    </subcellularLocation>
</comment>
<gene>
    <name evidence="11" type="primary">atpB</name>
    <name evidence="13" type="ORF">COB13_02345</name>
</gene>
<protein>
    <recommendedName>
        <fullName evidence="11 12">ATP synthase subunit a</fullName>
    </recommendedName>
    <alternativeName>
        <fullName evidence="11">ATP synthase F0 sector subunit a</fullName>
    </alternativeName>
    <alternativeName>
        <fullName evidence="11">F-ATPase subunit 6</fullName>
    </alternativeName>
</protein>
<dbReference type="EMBL" id="NVUS01000002">
    <property type="protein sequence ID" value="PCJ03483.1"/>
    <property type="molecule type" value="Genomic_DNA"/>
</dbReference>
<proteinExistence type="inferred from homology"/>
<evidence type="ECO:0000256" key="11">
    <source>
        <dbReference type="HAMAP-Rule" id="MF_01393"/>
    </source>
</evidence>
<dbReference type="NCBIfam" id="NF004482">
    <property type="entry name" value="PRK05815.2-4"/>
    <property type="match status" value="1"/>
</dbReference>
<keyword evidence="3 11" id="KW-0813">Transport</keyword>
<dbReference type="AlphaFoldDB" id="A0A2A4Z8Y6"/>
<evidence type="ECO:0000256" key="3">
    <source>
        <dbReference type="ARBA" id="ARBA00022448"/>
    </source>
</evidence>
<keyword evidence="11" id="KW-1003">Cell membrane</keyword>
<evidence type="ECO:0000256" key="5">
    <source>
        <dbReference type="ARBA" id="ARBA00022692"/>
    </source>
</evidence>
<dbReference type="HAMAP" id="MF_01393">
    <property type="entry name" value="ATP_synth_a_bact"/>
    <property type="match status" value="1"/>
</dbReference>
<keyword evidence="7 11" id="KW-1133">Transmembrane helix</keyword>
<feature type="transmembrane region" description="Helical" evidence="11">
    <location>
        <begin position="190"/>
        <end position="213"/>
    </location>
</feature>
<reference key="1">
    <citation type="submission" date="2017-08" db="EMBL/GenBank/DDBJ databases">
        <title>A dynamic microbial community with high functional redundancy inhabits the cold, oxic subseafloor aquifer.</title>
        <authorList>
            <person name="Tully B.J."/>
            <person name="Wheat C.G."/>
            <person name="Glazer B.T."/>
            <person name="Huber J.A."/>
        </authorList>
    </citation>
    <scope>NUCLEOTIDE SEQUENCE [LARGE SCALE GENOMIC DNA]</scope>
</reference>
<evidence type="ECO:0000256" key="6">
    <source>
        <dbReference type="ARBA" id="ARBA00022781"/>
    </source>
</evidence>
<evidence type="ECO:0000256" key="8">
    <source>
        <dbReference type="ARBA" id="ARBA00023065"/>
    </source>
</evidence>
<dbReference type="GO" id="GO:0046933">
    <property type="term" value="F:proton-transporting ATP synthase activity, rotational mechanism"/>
    <property type="evidence" value="ECO:0007669"/>
    <property type="project" value="UniProtKB-UniRule"/>
</dbReference>
<evidence type="ECO:0000256" key="9">
    <source>
        <dbReference type="ARBA" id="ARBA00023136"/>
    </source>
</evidence>
<dbReference type="PANTHER" id="PTHR11410">
    <property type="entry name" value="ATP SYNTHASE SUBUNIT A"/>
    <property type="match status" value="1"/>
</dbReference>
<feature type="transmembrane region" description="Helical" evidence="11">
    <location>
        <begin position="118"/>
        <end position="138"/>
    </location>
</feature>
<feature type="transmembrane region" description="Helical" evidence="11">
    <location>
        <begin position="88"/>
        <end position="112"/>
    </location>
</feature>